<keyword evidence="1" id="KW-0812">Transmembrane</keyword>
<feature type="transmembrane region" description="Helical" evidence="1">
    <location>
        <begin position="102"/>
        <end position="122"/>
    </location>
</feature>
<keyword evidence="3" id="KW-1185">Reference proteome</keyword>
<sequence length="161" mass="17962">MNGLLKMHNQKLYAITLGLAGFTVIAALGPGLFGDTAYTNQWQYMIFKDLCHQDPTRSFNISGVQMAVCARCIGIYGAFLVGWLTMPIYGFFAKKGSAKEKYWLIAAILLNLIDVVGNYFGLWTNTHVLRLVLGGVLGWCLMALLANEFFTFNKSEYGYGY</sequence>
<dbReference type="EMBL" id="FXTP01000005">
    <property type="protein sequence ID" value="SMO56697.1"/>
    <property type="molecule type" value="Genomic_DNA"/>
</dbReference>
<organism evidence="2 3">
    <name type="scientific">Gracilimonas mengyeensis</name>
    <dbReference type="NCBI Taxonomy" id="1302730"/>
    <lineage>
        <taxon>Bacteria</taxon>
        <taxon>Pseudomonadati</taxon>
        <taxon>Balneolota</taxon>
        <taxon>Balneolia</taxon>
        <taxon>Balneolales</taxon>
        <taxon>Balneolaceae</taxon>
        <taxon>Gracilimonas</taxon>
    </lineage>
</organism>
<keyword evidence="1" id="KW-1133">Transmembrane helix</keyword>
<protein>
    <submittedName>
        <fullName evidence="2">Uncharacterized membrane protein</fullName>
    </submittedName>
</protein>
<dbReference type="OrthoDB" id="9810176at2"/>
<keyword evidence="1" id="KW-0472">Membrane</keyword>
<name>A0A521CB71_9BACT</name>
<evidence type="ECO:0000313" key="2">
    <source>
        <dbReference type="EMBL" id="SMO56697.1"/>
    </source>
</evidence>
<reference evidence="2 3" key="1">
    <citation type="submission" date="2017-05" db="EMBL/GenBank/DDBJ databases">
        <authorList>
            <person name="Varghese N."/>
            <person name="Submissions S."/>
        </authorList>
    </citation>
    <scope>NUCLEOTIDE SEQUENCE [LARGE SCALE GENOMIC DNA]</scope>
    <source>
        <strain evidence="2 3">DSM 21985</strain>
    </source>
</reference>
<feature type="transmembrane region" description="Helical" evidence="1">
    <location>
        <begin position="128"/>
        <end position="146"/>
    </location>
</feature>
<accession>A0A521CB71</accession>
<dbReference type="Pfam" id="PF09858">
    <property type="entry name" value="DUF2085"/>
    <property type="match status" value="1"/>
</dbReference>
<evidence type="ECO:0000256" key="1">
    <source>
        <dbReference type="SAM" id="Phobius"/>
    </source>
</evidence>
<proteinExistence type="predicted"/>
<feature type="transmembrane region" description="Helical" evidence="1">
    <location>
        <begin position="64"/>
        <end position="90"/>
    </location>
</feature>
<dbReference type="Proteomes" id="UP000317557">
    <property type="component" value="Unassembled WGS sequence"/>
</dbReference>
<dbReference type="AlphaFoldDB" id="A0A521CB71"/>
<feature type="transmembrane region" description="Helical" evidence="1">
    <location>
        <begin position="12"/>
        <end position="33"/>
    </location>
</feature>
<gene>
    <name evidence="2" type="ORF">SAMN06265219_10514</name>
</gene>
<dbReference type="InterPro" id="IPR019206">
    <property type="entry name" value="DUF2085_TM"/>
</dbReference>
<evidence type="ECO:0000313" key="3">
    <source>
        <dbReference type="Proteomes" id="UP000317557"/>
    </source>
</evidence>